<sequence length="332" mass="37735">MSVKTIKRLSWLLSALLCSSASWASDNSVEYPEFNQYVSELKKEAIAKGYSQEFVDQAFSDVTFRPRAVQADKNQPEKKLTLEEYLPRAVPNWKVKQANELFQEHYVELNRIGKQYDVQPRFIVALWGVESNFGRLQGSYNVIDALTTMSYEGRREAFFKQQLFAALDIVDQGHISFDKMKGSWAGAMGQPQFMPTSFLTYAVDGNNDGKIDIWSTPEDVFASAANYLSNEGWDGKYTWGRQVKAPAGLDPELLGRQKDKAKTLTQWSELGVTNLRGGALPKLNTDIDAWLIAPDSLDGRTYLVYQNYQTLMHWNRSYYFGLAVSHLADKIK</sequence>
<keyword evidence="4" id="KW-1185">Reference proteome</keyword>
<gene>
    <name evidence="3" type="ORF">JQC93_09055</name>
</gene>
<keyword evidence="1" id="KW-0732">Signal</keyword>
<evidence type="ECO:0000256" key="1">
    <source>
        <dbReference type="SAM" id="SignalP"/>
    </source>
</evidence>
<dbReference type="PANTHER" id="PTHR30163:SF8">
    <property type="entry name" value="LYTIC MUREIN TRANSGLYCOSYLASE"/>
    <property type="match status" value="1"/>
</dbReference>
<evidence type="ECO:0000313" key="4">
    <source>
        <dbReference type="Proteomes" id="UP000809621"/>
    </source>
</evidence>
<dbReference type="Gene3D" id="1.10.530.10">
    <property type="match status" value="1"/>
</dbReference>
<feature type="signal peptide" evidence="1">
    <location>
        <begin position="1"/>
        <end position="24"/>
    </location>
</feature>
<dbReference type="InterPro" id="IPR011970">
    <property type="entry name" value="MltB_2"/>
</dbReference>
<dbReference type="InterPro" id="IPR031304">
    <property type="entry name" value="SLT_2"/>
</dbReference>
<dbReference type="EMBL" id="JAFEUM010000003">
    <property type="protein sequence ID" value="MBM7036557.1"/>
    <property type="molecule type" value="Genomic_DNA"/>
</dbReference>
<dbReference type="NCBIfam" id="TIGR02283">
    <property type="entry name" value="MltB_2"/>
    <property type="match status" value="1"/>
</dbReference>
<evidence type="ECO:0000313" key="3">
    <source>
        <dbReference type="EMBL" id="MBM7036557.1"/>
    </source>
</evidence>
<dbReference type="RefSeq" id="WP_205158136.1">
    <property type="nucleotide sequence ID" value="NZ_JAFEUM010000003.1"/>
</dbReference>
<dbReference type="CDD" id="cd13399">
    <property type="entry name" value="Slt35-like"/>
    <property type="match status" value="1"/>
</dbReference>
<proteinExistence type="predicted"/>
<dbReference type="Pfam" id="PF13406">
    <property type="entry name" value="SLT_2"/>
    <property type="match status" value="1"/>
</dbReference>
<feature type="domain" description="Transglycosylase SLT" evidence="2">
    <location>
        <begin position="34"/>
        <end position="329"/>
    </location>
</feature>
<comment type="caution">
    <text evidence="3">The sequence shown here is derived from an EMBL/GenBank/DDBJ whole genome shotgun (WGS) entry which is preliminary data.</text>
</comment>
<accession>A0ABS2HKC6</accession>
<dbReference type="InterPro" id="IPR043426">
    <property type="entry name" value="MltB-like"/>
</dbReference>
<protein>
    <submittedName>
        <fullName evidence="3">Lytic murein transglycosylase</fullName>
    </submittedName>
</protein>
<dbReference type="SUPFAM" id="SSF53955">
    <property type="entry name" value="Lysozyme-like"/>
    <property type="match status" value="1"/>
</dbReference>
<feature type="chain" id="PRO_5045913025" evidence="1">
    <location>
        <begin position="25"/>
        <end position="332"/>
    </location>
</feature>
<name>A0ABS2HKC6_9VIBR</name>
<reference evidence="3 4" key="1">
    <citation type="submission" date="2021-02" db="EMBL/GenBank/DDBJ databases">
        <authorList>
            <person name="Park J.-S."/>
        </authorList>
    </citation>
    <scope>NUCLEOTIDE SEQUENCE [LARGE SCALE GENOMIC DNA]</scope>
    <source>
        <strain evidence="3 4">188UL20-2</strain>
    </source>
</reference>
<dbReference type="Gene3D" id="1.10.8.350">
    <property type="entry name" value="Bacterial muramidase"/>
    <property type="match status" value="1"/>
</dbReference>
<dbReference type="Proteomes" id="UP000809621">
    <property type="component" value="Unassembled WGS sequence"/>
</dbReference>
<evidence type="ECO:0000259" key="2">
    <source>
        <dbReference type="Pfam" id="PF13406"/>
    </source>
</evidence>
<dbReference type="PANTHER" id="PTHR30163">
    <property type="entry name" value="MEMBRANE-BOUND LYTIC MUREIN TRANSGLYCOSYLASE B"/>
    <property type="match status" value="1"/>
</dbReference>
<organism evidence="3 4">
    <name type="scientific">Vibrio ulleungensis</name>
    <dbReference type="NCBI Taxonomy" id="2807619"/>
    <lineage>
        <taxon>Bacteria</taxon>
        <taxon>Pseudomonadati</taxon>
        <taxon>Pseudomonadota</taxon>
        <taxon>Gammaproteobacteria</taxon>
        <taxon>Vibrionales</taxon>
        <taxon>Vibrionaceae</taxon>
        <taxon>Vibrio</taxon>
    </lineage>
</organism>
<dbReference type="InterPro" id="IPR023346">
    <property type="entry name" value="Lysozyme-like_dom_sf"/>
</dbReference>